<organism evidence="2 3">
    <name type="scientific">Microseira wollei NIES-4236</name>
    <dbReference type="NCBI Taxonomy" id="2530354"/>
    <lineage>
        <taxon>Bacteria</taxon>
        <taxon>Bacillati</taxon>
        <taxon>Cyanobacteriota</taxon>
        <taxon>Cyanophyceae</taxon>
        <taxon>Oscillatoriophycideae</taxon>
        <taxon>Aerosakkonematales</taxon>
        <taxon>Aerosakkonemataceae</taxon>
        <taxon>Microseira</taxon>
    </lineage>
</organism>
<dbReference type="EMBL" id="BLAY01000123">
    <property type="protein sequence ID" value="GET41462.1"/>
    <property type="molecule type" value="Genomic_DNA"/>
</dbReference>
<keyword evidence="3" id="KW-1185">Reference proteome</keyword>
<reference evidence="2" key="1">
    <citation type="submission" date="2019-10" db="EMBL/GenBank/DDBJ databases">
        <title>Draft genome sequece of Microseira wollei NIES-4236.</title>
        <authorList>
            <person name="Yamaguchi H."/>
            <person name="Suzuki S."/>
            <person name="Kawachi M."/>
        </authorList>
    </citation>
    <scope>NUCLEOTIDE SEQUENCE</scope>
    <source>
        <strain evidence="2">NIES-4236</strain>
    </source>
</reference>
<proteinExistence type="predicted"/>
<name>A0AAV3XEU0_9CYAN</name>
<evidence type="ECO:0000313" key="2">
    <source>
        <dbReference type="EMBL" id="GET41462.1"/>
    </source>
</evidence>
<protein>
    <submittedName>
        <fullName evidence="2">Hydantoinase/oxoprolinase domain family protein</fullName>
    </submittedName>
</protein>
<dbReference type="Pfam" id="PF05378">
    <property type="entry name" value="Hydant_A_N"/>
    <property type="match status" value="1"/>
</dbReference>
<sequence length="52" mass="5943">MNNNQSQLFIDRRGTFTDIVARRPDGNLVRHKLLSENPSSYKDAAVQGIREI</sequence>
<evidence type="ECO:0000313" key="3">
    <source>
        <dbReference type="Proteomes" id="UP001050975"/>
    </source>
</evidence>
<dbReference type="InterPro" id="IPR008040">
    <property type="entry name" value="Hydant_A_N"/>
</dbReference>
<accession>A0AAV3XEU0</accession>
<comment type="caution">
    <text evidence="2">The sequence shown here is derived from an EMBL/GenBank/DDBJ whole genome shotgun (WGS) entry which is preliminary data.</text>
</comment>
<feature type="domain" description="Hydantoinase/oxoprolinase N-terminal" evidence="1">
    <location>
        <begin position="8"/>
        <end position="52"/>
    </location>
</feature>
<dbReference type="RefSeq" id="WP_226587792.1">
    <property type="nucleotide sequence ID" value="NZ_BLAY01000123.1"/>
</dbReference>
<evidence type="ECO:0000259" key="1">
    <source>
        <dbReference type="Pfam" id="PF05378"/>
    </source>
</evidence>
<dbReference type="Proteomes" id="UP001050975">
    <property type="component" value="Unassembled WGS sequence"/>
</dbReference>
<gene>
    <name evidence="2" type="ORF">MiSe_62740</name>
</gene>
<dbReference type="AlphaFoldDB" id="A0AAV3XEU0"/>